<name>A0A9D3PFA3_MEGAT</name>
<dbReference type="PROSITE" id="PS51715">
    <property type="entry name" value="G_GB1_RHD3"/>
    <property type="match status" value="1"/>
</dbReference>
<reference evidence="6" key="1">
    <citation type="submission" date="2021-01" db="EMBL/GenBank/DDBJ databases">
        <authorList>
            <person name="Zahm M."/>
            <person name="Roques C."/>
            <person name="Cabau C."/>
            <person name="Klopp C."/>
            <person name="Donnadieu C."/>
            <person name="Jouanno E."/>
            <person name="Lampietro C."/>
            <person name="Louis A."/>
            <person name="Herpin A."/>
            <person name="Echchiki A."/>
            <person name="Berthelot C."/>
            <person name="Parey E."/>
            <person name="Roest-Crollius H."/>
            <person name="Braasch I."/>
            <person name="Postlethwait J."/>
            <person name="Bobe J."/>
            <person name="Montfort J."/>
            <person name="Bouchez O."/>
            <person name="Begum T."/>
            <person name="Mejri S."/>
            <person name="Adams A."/>
            <person name="Chen W.-J."/>
            <person name="Guiguen Y."/>
        </authorList>
    </citation>
    <scope>NUCLEOTIDE SEQUENCE</scope>
    <source>
        <strain evidence="6">YG-15Mar2019-1</strain>
        <tissue evidence="6">Brain</tissue>
    </source>
</reference>
<evidence type="ECO:0000259" key="5">
    <source>
        <dbReference type="PROSITE" id="PS51715"/>
    </source>
</evidence>
<dbReference type="Gene3D" id="3.40.50.300">
    <property type="entry name" value="P-loop containing nucleotide triphosphate hydrolases"/>
    <property type="match status" value="1"/>
</dbReference>
<dbReference type="GO" id="GO:0005525">
    <property type="term" value="F:GTP binding"/>
    <property type="evidence" value="ECO:0007669"/>
    <property type="project" value="UniProtKB-KW"/>
</dbReference>
<evidence type="ECO:0000256" key="4">
    <source>
        <dbReference type="PROSITE-ProRule" id="PRU01052"/>
    </source>
</evidence>
<dbReference type="PANTHER" id="PTHR10751">
    <property type="entry name" value="GUANYLATE BINDING PROTEIN"/>
    <property type="match status" value="1"/>
</dbReference>
<dbReference type="GO" id="GO:0003924">
    <property type="term" value="F:GTPase activity"/>
    <property type="evidence" value="ECO:0007669"/>
    <property type="project" value="InterPro"/>
</dbReference>
<feature type="domain" description="GB1/RHD3-type G" evidence="5">
    <location>
        <begin position="1"/>
        <end position="196"/>
    </location>
</feature>
<dbReference type="OrthoDB" id="2135133at2759"/>
<dbReference type="AlphaFoldDB" id="A0A9D3PFA3"/>
<evidence type="ECO:0000313" key="7">
    <source>
        <dbReference type="Proteomes" id="UP001046870"/>
    </source>
</evidence>
<dbReference type="InterPro" id="IPR027417">
    <property type="entry name" value="P-loop_NTPase"/>
</dbReference>
<keyword evidence="7" id="KW-1185">Reference proteome</keyword>
<proteinExistence type="inferred from homology"/>
<keyword evidence="2" id="KW-0378">Hydrolase</keyword>
<keyword evidence="3" id="KW-0342">GTP-binding</keyword>
<dbReference type="EMBL" id="JAFDVH010000020">
    <property type="protein sequence ID" value="KAG7458962.1"/>
    <property type="molecule type" value="Genomic_DNA"/>
</dbReference>
<sequence>MWCVPHPYKHDHTLVLLDTEGLGDVEKGDEEYDAWIFVLTILLSSTLIYNSMGTIDNDAVMKLQFMTELTKFIKVRSSTEDEDKSSSEFAHFFPSFVWTVRDLTLKLQMNEKEISPDEYLENALQPKEGESKQTAAYNAPRECIRQYFPQRKCFVFDQPASKEKLQTLEQMSNDDLDVTFVRQTTEFISFILRRTRKKVVDGKMAVTGNMLANLVVTYVEAIRNGQVPCLQNAVLALSHFTNSTGVQQSHALYRQLLEERVKLPTETEEELFRVHEGCQKEAVQRFMACSFKDDDQHYQNELIKHINDDYEKKCQENAECSQKHCTDVLKQMLSCLDTDSFKRRGGYKDYMIQLDTIIQKYKDSPGKGIKAEHVLEAFMEQNKIIQGHIQQEDIRLTEKEKEIKVKESYAHYKQLIEERVVLPTDTQEELHSIHEDCQKEALQLFMACSFEDENQQCQKELTESYDHYKQLMEEQVVLPTETQEELYSIHEDCQKEALQLFMTCNFEDENQLRRNKIFRSYDRYKQLMEDRVNLPTETQEELSSVHEDCQKEALQLLMACNFEDENQRCQIELTRLIKEDFRRKCEKNADLSEKHCRDLLKHLGVTLIPQFFMKVGGYKDYQTQLDTIIRKYKDTPDKGIKADHVLETFLENQKSLQGIIQQAENSFLDKETEKKVKESCDLYKELLGKKVKLPTDTQEELCSIHEGCLREALQHFMKSTIEDKNQQCRTLITTLINEEYEQKRKKNAELSEKRCTDILKQLSVRLIPEFFMKVGGYEDYQMQLGTIIQKYKDTPGKGIKADIVLEMFLENQKSLQGVIQQAEMGLLDKEKEKKVKESYALYKQLLGKRVKLPTDTQKLTSIHEECQEEALQHMACKFKDENWLCQKELTGLMNEEYERKCKENANLSEKHCTTLLHKLSAGLIPQAFMKSGGYEDYKMQLDSIIQKYKDTPGKGIKVPP</sequence>
<dbReference type="InterPro" id="IPR015894">
    <property type="entry name" value="Guanylate-bd_N"/>
</dbReference>
<evidence type="ECO:0000313" key="6">
    <source>
        <dbReference type="EMBL" id="KAG7458962.1"/>
    </source>
</evidence>
<dbReference type="Gene3D" id="1.20.1000.10">
    <property type="entry name" value="Guanylate-binding protein, C-terminal domain"/>
    <property type="match status" value="5"/>
</dbReference>
<dbReference type="Proteomes" id="UP001046870">
    <property type="component" value="Chromosome 20"/>
</dbReference>
<organism evidence="6 7">
    <name type="scientific">Megalops atlanticus</name>
    <name type="common">Tarpon</name>
    <name type="synonym">Clupea gigantea</name>
    <dbReference type="NCBI Taxonomy" id="7932"/>
    <lineage>
        <taxon>Eukaryota</taxon>
        <taxon>Metazoa</taxon>
        <taxon>Chordata</taxon>
        <taxon>Craniata</taxon>
        <taxon>Vertebrata</taxon>
        <taxon>Euteleostomi</taxon>
        <taxon>Actinopterygii</taxon>
        <taxon>Neopterygii</taxon>
        <taxon>Teleostei</taxon>
        <taxon>Elopiformes</taxon>
        <taxon>Megalopidae</taxon>
        <taxon>Megalops</taxon>
    </lineage>
</organism>
<dbReference type="Pfam" id="PF02841">
    <property type="entry name" value="GBP_C"/>
    <property type="match status" value="4"/>
</dbReference>
<evidence type="ECO:0000256" key="3">
    <source>
        <dbReference type="ARBA" id="ARBA00023134"/>
    </source>
</evidence>
<keyword evidence="1" id="KW-0547">Nucleotide-binding</keyword>
<evidence type="ECO:0000256" key="2">
    <source>
        <dbReference type="ARBA" id="ARBA00022801"/>
    </source>
</evidence>
<comment type="similarity">
    <text evidence="4">Belongs to the TRAFAC class dynamin-like GTPase superfamily. GB1/RHD3 GTPase family.</text>
</comment>
<accession>A0A9D3PFA3</accession>
<dbReference type="Pfam" id="PF02263">
    <property type="entry name" value="GBP"/>
    <property type="match status" value="1"/>
</dbReference>
<dbReference type="InterPro" id="IPR036543">
    <property type="entry name" value="Guanylate-bd_C_sf"/>
</dbReference>
<evidence type="ECO:0000256" key="1">
    <source>
        <dbReference type="ARBA" id="ARBA00022741"/>
    </source>
</evidence>
<comment type="caution">
    <text evidence="6">The sequence shown here is derived from an EMBL/GenBank/DDBJ whole genome shotgun (WGS) entry which is preliminary data.</text>
</comment>
<dbReference type="SUPFAM" id="SSF48340">
    <property type="entry name" value="Interferon-induced guanylate-binding protein 1 (GBP1), C-terminal domain"/>
    <property type="match status" value="6"/>
</dbReference>
<dbReference type="InterPro" id="IPR003191">
    <property type="entry name" value="Guanylate-bd/ATL_C"/>
</dbReference>
<protein>
    <recommendedName>
        <fullName evidence="5">GB1/RHD3-type G domain-containing protein</fullName>
    </recommendedName>
</protein>
<dbReference type="InterPro" id="IPR030386">
    <property type="entry name" value="G_GB1_RHD3_dom"/>
</dbReference>
<dbReference type="SUPFAM" id="SSF52540">
    <property type="entry name" value="P-loop containing nucleoside triphosphate hydrolases"/>
    <property type="match status" value="1"/>
</dbReference>
<gene>
    <name evidence="6" type="ORF">MATL_G00226200</name>
</gene>